<dbReference type="AlphaFoldDB" id="A0AAN8TPJ7"/>
<comment type="caution">
    <text evidence="2">The sequence shown here is derived from an EMBL/GenBank/DDBJ whole genome shotgun (WGS) entry which is preliminary data.</text>
</comment>
<keyword evidence="1" id="KW-0472">Membrane</keyword>
<name>A0AAN8TPJ7_SOLBU</name>
<dbReference type="PANTHER" id="PTHR33390">
    <property type="entry name" value="STRESS UP-REGULATED NOD 19 PROTEIN"/>
    <property type="match status" value="1"/>
</dbReference>
<accession>A0AAN8TPJ7</accession>
<sequence length="457" mass="51588">MPYTPYQMYKQEVSFANKFYYNIDFPKGHIAIKSFDAEVVDESRNPVPLYETYLHHWFVVRYYQHKGLEVSKYHDDLGFEQSDYILVRNSGICGRDLFQYFGLGSETRKTVKYVPDPYGIEVGNPLEVPPGYEERWLLNVHAIEIRGSEDKMGCTECRCDLYNVTKDEYDRDIEPNYIGGLRCCHDETRCRTREGFQGPKRSLYLKYIIKYVDWHAFIKPVKIYILDVTDTWKRRKSTGLMPSRHHCQIEYEVESCSAAVANNGCIHTKKISVALPNGGNVIYGVAHQHAGGIGSTLLGERGCFCFTNLDTGDNNYTISTCPASNVFEDGRVICSSLPIYGEGKEPGNETGYIVGMSTCYPRPGSIKISEGETLTLLSNYSCDQRHTGVMGLFYILVAEMSRQSSSILHSRDNIGDIVILHNAVLALAGFGIAALVAATVTYQHQSEREEGCESILM</sequence>
<dbReference type="PANTHER" id="PTHR33390:SF1">
    <property type="entry name" value="STRESS UP-REGULATED NOD 19 PROTEIN"/>
    <property type="match status" value="1"/>
</dbReference>
<proteinExistence type="predicted"/>
<reference evidence="2 3" key="1">
    <citation type="submission" date="2024-02" db="EMBL/GenBank/DDBJ databases">
        <title>de novo genome assembly of Solanum bulbocastanum strain 11H21.</title>
        <authorList>
            <person name="Hosaka A.J."/>
        </authorList>
    </citation>
    <scope>NUCLEOTIDE SEQUENCE [LARGE SCALE GENOMIC DNA]</scope>
    <source>
        <tissue evidence="2">Young leaves</tissue>
    </source>
</reference>
<evidence type="ECO:0000313" key="2">
    <source>
        <dbReference type="EMBL" id="KAK6787551.1"/>
    </source>
</evidence>
<gene>
    <name evidence="2" type="ORF">RDI58_016076</name>
</gene>
<dbReference type="Proteomes" id="UP001371456">
    <property type="component" value="Unassembled WGS sequence"/>
</dbReference>
<dbReference type="EMBL" id="JBANQN010000006">
    <property type="protein sequence ID" value="KAK6787551.1"/>
    <property type="molecule type" value="Genomic_DNA"/>
</dbReference>
<evidence type="ECO:0000313" key="3">
    <source>
        <dbReference type="Proteomes" id="UP001371456"/>
    </source>
</evidence>
<evidence type="ECO:0008006" key="4">
    <source>
        <dbReference type="Google" id="ProtNLM"/>
    </source>
</evidence>
<keyword evidence="1" id="KW-1133">Transmembrane helix</keyword>
<evidence type="ECO:0000256" key="1">
    <source>
        <dbReference type="SAM" id="Phobius"/>
    </source>
</evidence>
<feature type="transmembrane region" description="Helical" evidence="1">
    <location>
        <begin position="419"/>
        <end position="440"/>
    </location>
</feature>
<protein>
    <recommendedName>
        <fullName evidence="4">MtN19-like protein</fullName>
    </recommendedName>
</protein>
<keyword evidence="3" id="KW-1185">Reference proteome</keyword>
<keyword evidence="1" id="KW-0812">Transmembrane</keyword>
<organism evidence="2 3">
    <name type="scientific">Solanum bulbocastanum</name>
    <name type="common">Wild potato</name>
    <dbReference type="NCBI Taxonomy" id="147425"/>
    <lineage>
        <taxon>Eukaryota</taxon>
        <taxon>Viridiplantae</taxon>
        <taxon>Streptophyta</taxon>
        <taxon>Embryophyta</taxon>
        <taxon>Tracheophyta</taxon>
        <taxon>Spermatophyta</taxon>
        <taxon>Magnoliopsida</taxon>
        <taxon>eudicotyledons</taxon>
        <taxon>Gunneridae</taxon>
        <taxon>Pentapetalae</taxon>
        <taxon>asterids</taxon>
        <taxon>lamiids</taxon>
        <taxon>Solanales</taxon>
        <taxon>Solanaceae</taxon>
        <taxon>Solanoideae</taxon>
        <taxon>Solaneae</taxon>
        <taxon>Solanum</taxon>
    </lineage>
</organism>
<dbReference type="Pfam" id="PF07712">
    <property type="entry name" value="SURNod19"/>
    <property type="match status" value="2"/>
</dbReference>
<dbReference type="InterPro" id="IPR011692">
    <property type="entry name" value="Stress_up-reg_Nod19"/>
</dbReference>